<evidence type="ECO:0000256" key="1">
    <source>
        <dbReference type="SAM" id="MobiDB-lite"/>
    </source>
</evidence>
<evidence type="ECO:0000256" key="3">
    <source>
        <dbReference type="SAM" id="SignalP"/>
    </source>
</evidence>
<feature type="transmembrane region" description="Helical" evidence="2">
    <location>
        <begin position="236"/>
        <end position="257"/>
    </location>
</feature>
<feature type="compositionally biased region" description="Polar residues" evidence="1">
    <location>
        <begin position="153"/>
        <end position="191"/>
    </location>
</feature>
<feature type="compositionally biased region" description="Polar residues" evidence="1">
    <location>
        <begin position="49"/>
        <end position="84"/>
    </location>
</feature>
<gene>
    <name evidence="4" type="ORF">HF521_011951</name>
</gene>
<dbReference type="EMBL" id="JABFDY010000023">
    <property type="protein sequence ID" value="KAF7690147.1"/>
    <property type="molecule type" value="Genomic_DNA"/>
</dbReference>
<name>A0A8T0AD21_SILME</name>
<sequence>MKETIALCMLLLFCFSSFIEGEDDLNSPARLLNFTTPSTSSSPQRSSTAKPESFSSPTLNASSKGDLSVNTTRSQSFNDTTDSTVAPGFPAGADEPRLNTLAPINSTTVLGNLTDAQDDLSVGNNQTSTISSTSFTTTNTTNTPLPGPITTTSAPTLSQSLSSTTGPQITTSPSATTTQSRGNSTTVTTKDTASAPTTRTISTTTTTTTAQAKSVDSSELNVGDDTEYSVTSMDPLLVGLVSVFVVTAAVVSLLIFLKFRRRNERPEFRRLQDLPMDDMMEDTPLSMYSY</sequence>
<accession>A0A8T0AD21</accession>
<feature type="region of interest" description="Disordered" evidence="1">
    <location>
        <begin position="124"/>
        <end position="199"/>
    </location>
</feature>
<keyword evidence="2" id="KW-0812">Transmembrane</keyword>
<dbReference type="OrthoDB" id="8964578at2759"/>
<keyword evidence="5" id="KW-1185">Reference proteome</keyword>
<feature type="compositionally biased region" description="Low complexity" evidence="1">
    <location>
        <begin position="124"/>
        <end position="152"/>
    </location>
</feature>
<comment type="caution">
    <text evidence="4">The sequence shown here is derived from an EMBL/GenBank/DDBJ whole genome shotgun (WGS) entry which is preliminary data.</text>
</comment>
<keyword evidence="2" id="KW-1133">Transmembrane helix</keyword>
<feature type="chain" id="PRO_5035932636" evidence="3">
    <location>
        <begin position="22"/>
        <end position="290"/>
    </location>
</feature>
<keyword evidence="3" id="KW-0732">Signal</keyword>
<feature type="compositionally biased region" description="Low complexity" evidence="1">
    <location>
        <begin position="35"/>
        <end position="48"/>
    </location>
</feature>
<reference evidence="4" key="1">
    <citation type="submission" date="2020-08" db="EMBL/GenBank/DDBJ databases">
        <title>Chromosome-level assembly of Southern catfish (Silurus meridionalis) provides insights into visual adaptation to the nocturnal and benthic lifestyles.</title>
        <authorList>
            <person name="Zhang Y."/>
            <person name="Wang D."/>
            <person name="Peng Z."/>
        </authorList>
    </citation>
    <scope>NUCLEOTIDE SEQUENCE</scope>
    <source>
        <strain evidence="4">SWU-2019-XX</strain>
        <tissue evidence="4">Muscle</tissue>
    </source>
</reference>
<evidence type="ECO:0000313" key="4">
    <source>
        <dbReference type="EMBL" id="KAF7690147.1"/>
    </source>
</evidence>
<evidence type="ECO:0000313" key="5">
    <source>
        <dbReference type="Proteomes" id="UP000606274"/>
    </source>
</evidence>
<organism evidence="4 5">
    <name type="scientific">Silurus meridionalis</name>
    <name type="common">Southern catfish</name>
    <name type="synonym">Silurus soldatovi meridionalis</name>
    <dbReference type="NCBI Taxonomy" id="175797"/>
    <lineage>
        <taxon>Eukaryota</taxon>
        <taxon>Metazoa</taxon>
        <taxon>Chordata</taxon>
        <taxon>Craniata</taxon>
        <taxon>Vertebrata</taxon>
        <taxon>Euteleostomi</taxon>
        <taxon>Actinopterygii</taxon>
        <taxon>Neopterygii</taxon>
        <taxon>Teleostei</taxon>
        <taxon>Ostariophysi</taxon>
        <taxon>Siluriformes</taxon>
        <taxon>Siluridae</taxon>
        <taxon>Silurus</taxon>
    </lineage>
</organism>
<keyword evidence="2" id="KW-0472">Membrane</keyword>
<dbReference type="Proteomes" id="UP000606274">
    <property type="component" value="Unassembled WGS sequence"/>
</dbReference>
<dbReference type="AlphaFoldDB" id="A0A8T0AD21"/>
<feature type="signal peptide" evidence="3">
    <location>
        <begin position="1"/>
        <end position="21"/>
    </location>
</feature>
<feature type="region of interest" description="Disordered" evidence="1">
    <location>
        <begin position="35"/>
        <end position="99"/>
    </location>
</feature>
<evidence type="ECO:0000256" key="2">
    <source>
        <dbReference type="SAM" id="Phobius"/>
    </source>
</evidence>
<protein>
    <submittedName>
        <fullName evidence="4">Uncharacterized protein</fullName>
    </submittedName>
</protein>
<proteinExistence type="predicted"/>